<dbReference type="RefSeq" id="WP_155703685.1">
    <property type="nucleotide sequence ID" value="NZ_CP034235.1"/>
</dbReference>
<dbReference type="Pfam" id="PF13540">
    <property type="entry name" value="RCC1_2"/>
    <property type="match status" value="1"/>
</dbReference>
<organism evidence="2 3">
    <name type="scientific">Paenibacillus psychroresistens</name>
    <dbReference type="NCBI Taxonomy" id="1778678"/>
    <lineage>
        <taxon>Bacteria</taxon>
        <taxon>Bacillati</taxon>
        <taxon>Bacillota</taxon>
        <taxon>Bacilli</taxon>
        <taxon>Bacillales</taxon>
        <taxon>Paenibacillaceae</taxon>
        <taxon>Paenibacillus</taxon>
    </lineage>
</organism>
<dbReference type="InterPro" id="IPR051553">
    <property type="entry name" value="Ran_GTPase-activating"/>
</dbReference>
<evidence type="ECO:0000313" key="3">
    <source>
        <dbReference type="Proteomes" id="UP000426246"/>
    </source>
</evidence>
<dbReference type="EMBL" id="CP034235">
    <property type="protein sequence ID" value="QGQ98576.1"/>
    <property type="molecule type" value="Genomic_DNA"/>
</dbReference>
<dbReference type="PROSITE" id="PS50012">
    <property type="entry name" value="RCC1_3"/>
    <property type="match status" value="1"/>
</dbReference>
<dbReference type="GO" id="GO:0005085">
    <property type="term" value="F:guanyl-nucleotide exchange factor activity"/>
    <property type="evidence" value="ECO:0007669"/>
    <property type="project" value="TreeGrafter"/>
</dbReference>
<sequence length="735" mass="82244">MKFNNRYYVYTVMLLLLIIIIYTISFNNGNSSDTSLEPMQTVEAPQQTIPVEQIPTPQPTITVNAVEEKPIPVVSQPNTDLFTYTACEEDIKFNQALAQSNNKDIFQPTALAEGKEFSNVRAISTSKMTDGAGYGFKYGTSFALQKGGSIHAWGLRSFETSTIASFPKLVIGLPAMVQTEGEFALSKEGQVWLLNNGEKPYAIQALDHVKMLRQDGSGTLIVLKTDQTVWAWHRLEENPQGQLVQFSIKQAKQIYAGLNTFYVIQVNGTLWETASSWNNTDLDDFKQMELPQTVKAVQVDSLFNNKVFIKSDIGDWYEYNLESKFTKVEILKDMVKIAGNYSNIIALKKDGTVWSWDDQSELMFNEGYTGVLTKAAQLQGIKDAIDIQAGSDHFLVLTSEGKVLSWGSNMYGQLGRMPFYYDKLTTIGTTKGIEGIAAAWDGLYLFGKNDVWMLNETQQLVPIMQGKAIIKMVSLAGEPGFLTNMGEYILFSSGLTVCHVLRANTPIVDMEEGSTELLIKLQGNQIFAINLDNYDKYQITEVKKLTFEPKLTSNVNMMMTNVLPFVFTDKGEMYVQDQIKGDEWVMKPITGLPQIKEASAIYGSFYDHDGNIAKVIDPAGEVYNINITLERNENSEITTKLFKSIKTGERAEHLLGAMTISDQGELQEQERFRLQDQLKAGEQISFMSSIYAIASGGEGQSTFHHVLVMQDGRIQWLGFSSFFHDFAQPDLVVSG</sequence>
<proteinExistence type="predicted"/>
<dbReference type="InterPro" id="IPR009091">
    <property type="entry name" value="RCC1/BLIP-II"/>
</dbReference>
<dbReference type="Gene3D" id="2.130.10.30">
    <property type="entry name" value="Regulator of chromosome condensation 1/beta-lactamase-inhibitor protein II"/>
    <property type="match status" value="2"/>
</dbReference>
<accession>A0A6B8RTD4</accession>
<feature type="transmembrane region" description="Helical" evidence="1">
    <location>
        <begin position="7"/>
        <end position="26"/>
    </location>
</feature>
<keyword evidence="1" id="KW-0812">Transmembrane</keyword>
<keyword evidence="1" id="KW-1133">Transmembrane helix</keyword>
<evidence type="ECO:0000313" key="2">
    <source>
        <dbReference type="EMBL" id="QGQ98576.1"/>
    </source>
</evidence>
<dbReference type="OrthoDB" id="27389at2"/>
<dbReference type="InterPro" id="IPR000408">
    <property type="entry name" value="Reg_chr_condens"/>
</dbReference>
<dbReference type="AlphaFoldDB" id="A0A6B8RTD4"/>
<reference evidence="3" key="1">
    <citation type="submission" date="2018-11" db="EMBL/GenBank/DDBJ databases">
        <title>Complete genome sequence of Paenibacillus sp. ML311-T8.</title>
        <authorList>
            <person name="Nam Y.-D."/>
            <person name="Kang J."/>
            <person name="Chung W.-H."/>
            <person name="Park Y.S."/>
        </authorList>
    </citation>
    <scope>NUCLEOTIDE SEQUENCE [LARGE SCALE GENOMIC DNA]</scope>
    <source>
        <strain evidence="3">ML311-T8</strain>
    </source>
</reference>
<dbReference type="Proteomes" id="UP000426246">
    <property type="component" value="Chromosome"/>
</dbReference>
<dbReference type="SUPFAM" id="SSF50985">
    <property type="entry name" value="RCC1/BLIP-II"/>
    <property type="match status" value="1"/>
</dbReference>
<dbReference type="KEGG" id="ppsc:EHS13_28700"/>
<name>A0A6B8RTD4_9BACL</name>
<dbReference type="PANTHER" id="PTHR45982">
    <property type="entry name" value="REGULATOR OF CHROMOSOME CONDENSATION"/>
    <property type="match status" value="1"/>
</dbReference>
<dbReference type="GO" id="GO:0005737">
    <property type="term" value="C:cytoplasm"/>
    <property type="evidence" value="ECO:0007669"/>
    <property type="project" value="TreeGrafter"/>
</dbReference>
<evidence type="ECO:0000256" key="1">
    <source>
        <dbReference type="SAM" id="Phobius"/>
    </source>
</evidence>
<gene>
    <name evidence="2" type="ORF">EHS13_28700</name>
</gene>
<keyword evidence="3" id="KW-1185">Reference proteome</keyword>
<dbReference type="PRINTS" id="PR00633">
    <property type="entry name" value="RCCNDNSATION"/>
</dbReference>
<protein>
    <submittedName>
        <fullName evidence="2">Uncharacterized protein</fullName>
    </submittedName>
</protein>
<keyword evidence="1" id="KW-0472">Membrane</keyword>
<dbReference type="PANTHER" id="PTHR45982:SF1">
    <property type="entry name" value="REGULATOR OF CHROMOSOME CONDENSATION"/>
    <property type="match status" value="1"/>
</dbReference>